<dbReference type="EMBL" id="FLUP01000002">
    <property type="protein sequence ID" value="SBW11869.1"/>
    <property type="molecule type" value="Genomic_DNA"/>
</dbReference>
<evidence type="ECO:0000259" key="3">
    <source>
        <dbReference type="PROSITE" id="PS50113"/>
    </source>
</evidence>
<name>A0A212KJQ6_9BACT</name>
<dbReference type="NCBIfam" id="TIGR00229">
    <property type="entry name" value="sensory_box"/>
    <property type="match status" value="1"/>
</dbReference>
<evidence type="ECO:0000313" key="5">
    <source>
        <dbReference type="EMBL" id="SBW11869.1"/>
    </source>
</evidence>
<evidence type="ECO:0000259" key="4">
    <source>
        <dbReference type="PROSITE" id="PS50887"/>
    </source>
</evidence>
<evidence type="ECO:0000256" key="2">
    <source>
        <dbReference type="ARBA" id="ARBA00034247"/>
    </source>
</evidence>
<dbReference type="Pfam" id="PF00990">
    <property type="entry name" value="GGDEF"/>
    <property type="match status" value="1"/>
</dbReference>
<dbReference type="InterPro" id="IPR043128">
    <property type="entry name" value="Rev_trsase/Diguanyl_cyclase"/>
</dbReference>
<dbReference type="PANTHER" id="PTHR45138:SF9">
    <property type="entry name" value="DIGUANYLATE CYCLASE DGCM-RELATED"/>
    <property type="match status" value="1"/>
</dbReference>
<dbReference type="InterPro" id="IPR029787">
    <property type="entry name" value="Nucleotide_cyclase"/>
</dbReference>
<dbReference type="SMART" id="SM00267">
    <property type="entry name" value="GGDEF"/>
    <property type="match status" value="1"/>
</dbReference>
<dbReference type="GO" id="GO:0005886">
    <property type="term" value="C:plasma membrane"/>
    <property type="evidence" value="ECO:0007669"/>
    <property type="project" value="TreeGrafter"/>
</dbReference>
<dbReference type="GO" id="GO:0043709">
    <property type="term" value="P:cell adhesion involved in single-species biofilm formation"/>
    <property type="evidence" value="ECO:0007669"/>
    <property type="project" value="TreeGrafter"/>
</dbReference>
<evidence type="ECO:0000256" key="1">
    <source>
        <dbReference type="ARBA" id="ARBA00012528"/>
    </source>
</evidence>
<dbReference type="GO" id="GO:0052621">
    <property type="term" value="F:diguanylate cyclase activity"/>
    <property type="evidence" value="ECO:0007669"/>
    <property type="project" value="UniProtKB-EC"/>
</dbReference>
<dbReference type="Gene3D" id="3.30.70.270">
    <property type="match status" value="1"/>
</dbReference>
<feature type="domain" description="GGDEF" evidence="4">
    <location>
        <begin position="279"/>
        <end position="420"/>
    </location>
</feature>
<dbReference type="Pfam" id="PF08448">
    <property type="entry name" value="PAS_4"/>
    <property type="match status" value="1"/>
</dbReference>
<dbReference type="PROSITE" id="PS50887">
    <property type="entry name" value="GGDEF"/>
    <property type="match status" value="1"/>
</dbReference>
<dbReference type="EC" id="2.7.7.65" evidence="1"/>
<dbReference type="CDD" id="cd01949">
    <property type="entry name" value="GGDEF"/>
    <property type="match status" value="1"/>
</dbReference>
<feature type="domain" description="PAC" evidence="3">
    <location>
        <begin position="190"/>
        <end position="240"/>
    </location>
</feature>
<dbReference type="InterPro" id="IPR050469">
    <property type="entry name" value="Diguanylate_Cyclase"/>
</dbReference>
<dbReference type="PANTHER" id="PTHR45138">
    <property type="entry name" value="REGULATORY COMPONENTS OF SENSORY TRANSDUCTION SYSTEM"/>
    <property type="match status" value="1"/>
</dbReference>
<dbReference type="RefSeq" id="WP_227117946.1">
    <property type="nucleotide sequence ID" value="NZ_CAKSVL010000001.1"/>
</dbReference>
<protein>
    <recommendedName>
        <fullName evidence="1">diguanylate cyclase</fullName>
        <ecNumber evidence="1">2.7.7.65</ecNumber>
    </recommendedName>
</protein>
<dbReference type="NCBIfam" id="TIGR00254">
    <property type="entry name" value="GGDEF"/>
    <property type="match status" value="1"/>
</dbReference>
<dbReference type="Gene3D" id="3.30.450.20">
    <property type="entry name" value="PAS domain"/>
    <property type="match status" value="1"/>
</dbReference>
<proteinExistence type="predicted"/>
<dbReference type="InterPro" id="IPR000014">
    <property type="entry name" value="PAS"/>
</dbReference>
<dbReference type="FunFam" id="3.30.70.270:FF:000001">
    <property type="entry name" value="Diguanylate cyclase domain protein"/>
    <property type="match status" value="1"/>
</dbReference>
<dbReference type="InterPro" id="IPR013656">
    <property type="entry name" value="PAS_4"/>
</dbReference>
<dbReference type="SUPFAM" id="SSF55073">
    <property type="entry name" value="Nucleotide cyclase"/>
    <property type="match status" value="1"/>
</dbReference>
<sequence>MQRSSNHQSWEWVAGPDLCYCDDVPFKSAILGIPTVKGQSLFFGMDAADQQMAMETLMDEYGEPRAFSNVIGHYVRKSDGVLFLLEMSGEPLFDDGYGLMGFKGVERVIANIALYSAGISTAIDLDTIYATAPIAMCVVDRNGVLISANEHHVQLSGRSLFDTSGVHISLLHPELEANIQSDFCNLDAGGRVSDHEVRIDNRDYAVSVTPVRNASGGITALSLAYFDITERKSLERKLKEANERLRHMSIHDHLTGAYNRRFFDAILRREAAVCNRRAGNLSVILIDIDFFKFYNDKYGHLAGDECLAQVARTMKDSLEDMGGELFRYGGEEFAVVLPECDDRNAHEVCETLRAAVCDLKAPHAGSDRNYVTISAGVATVQSRFEKVSPSQLAARILEAADKALYEAKNSGRNRVKASTV</sequence>
<comment type="catalytic activity">
    <reaction evidence="2">
        <text>2 GTP = 3',3'-c-di-GMP + 2 diphosphate</text>
        <dbReference type="Rhea" id="RHEA:24898"/>
        <dbReference type="ChEBI" id="CHEBI:33019"/>
        <dbReference type="ChEBI" id="CHEBI:37565"/>
        <dbReference type="ChEBI" id="CHEBI:58805"/>
        <dbReference type="EC" id="2.7.7.65"/>
    </reaction>
</comment>
<dbReference type="InterPro" id="IPR035965">
    <property type="entry name" value="PAS-like_dom_sf"/>
</dbReference>
<dbReference type="InterPro" id="IPR000160">
    <property type="entry name" value="GGDEF_dom"/>
</dbReference>
<dbReference type="SUPFAM" id="SSF55785">
    <property type="entry name" value="PYP-like sensor domain (PAS domain)"/>
    <property type="match status" value="1"/>
</dbReference>
<dbReference type="PROSITE" id="PS50113">
    <property type="entry name" value="PAC"/>
    <property type="match status" value="1"/>
</dbReference>
<accession>A0A212KJQ6</accession>
<gene>
    <name evidence="5" type="ORF">KM92DES2_20217</name>
</gene>
<dbReference type="GO" id="GO:1902201">
    <property type="term" value="P:negative regulation of bacterial-type flagellum-dependent cell motility"/>
    <property type="evidence" value="ECO:0007669"/>
    <property type="project" value="TreeGrafter"/>
</dbReference>
<dbReference type="InterPro" id="IPR000700">
    <property type="entry name" value="PAS-assoc_C"/>
</dbReference>
<reference evidence="5" key="1">
    <citation type="submission" date="2016-04" db="EMBL/GenBank/DDBJ databases">
        <authorList>
            <person name="Evans L.H."/>
            <person name="Alamgir A."/>
            <person name="Owens N."/>
            <person name="Weber N.D."/>
            <person name="Virtaneva K."/>
            <person name="Barbian K."/>
            <person name="Babar A."/>
            <person name="Rosenke K."/>
        </authorList>
    </citation>
    <scope>NUCLEOTIDE SEQUENCE</scope>
    <source>
        <strain evidence="5">92-2</strain>
    </source>
</reference>
<dbReference type="AlphaFoldDB" id="A0A212KJQ6"/>
<dbReference type="CDD" id="cd00130">
    <property type="entry name" value="PAS"/>
    <property type="match status" value="1"/>
</dbReference>
<organism evidence="5">
    <name type="scientific">uncultured Desulfovibrio sp</name>
    <dbReference type="NCBI Taxonomy" id="167968"/>
    <lineage>
        <taxon>Bacteria</taxon>
        <taxon>Pseudomonadati</taxon>
        <taxon>Thermodesulfobacteriota</taxon>
        <taxon>Desulfovibrionia</taxon>
        <taxon>Desulfovibrionales</taxon>
        <taxon>Desulfovibrionaceae</taxon>
        <taxon>Desulfovibrio</taxon>
        <taxon>environmental samples</taxon>
    </lineage>
</organism>